<dbReference type="OrthoDB" id="3927840at2759"/>
<dbReference type="EMBL" id="KV745079">
    <property type="protein sequence ID" value="OCK78135.1"/>
    <property type="molecule type" value="Genomic_DNA"/>
</dbReference>
<dbReference type="AlphaFoldDB" id="A0A8E2E6G3"/>
<dbReference type="InterPro" id="IPR036047">
    <property type="entry name" value="F-box-like_dom_sf"/>
</dbReference>
<keyword evidence="4" id="KW-1185">Reference proteome</keyword>
<reference evidence="3 4" key="1">
    <citation type="journal article" date="2016" name="Nat. Commun.">
        <title>Ectomycorrhizal ecology is imprinted in the genome of the dominant symbiotic fungus Cenococcum geophilum.</title>
        <authorList>
            <consortium name="DOE Joint Genome Institute"/>
            <person name="Peter M."/>
            <person name="Kohler A."/>
            <person name="Ohm R.A."/>
            <person name="Kuo A."/>
            <person name="Krutzmann J."/>
            <person name="Morin E."/>
            <person name="Arend M."/>
            <person name="Barry K.W."/>
            <person name="Binder M."/>
            <person name="Choi C."/>
            <person name="Clum A."/>
            <person name="Copeland A."/>
            <person name="Grisel N."/>
            <person name="Haridas S."/>
            <person name="Kipfer T."/>
            <person name="LaButti K."/>
            <person name="Lindquist E."/>
            <person name="Lipzen A."/>
            <person name="Maire R."/>
            <person name="Meier B."/>
            <person name="Mihaltcheva S."/>
            <person name="Molinier V."/>
            <person name="Murat C."/>
            <person name="Poggeler S."/>
            <person name="Quandt C.A."/>
            <person name="Sperisen C."/>
            <person name="Tritt A."/>
            <person name="Tisserant E."/>
            <person name="Crous P.W."/>
            <person name="Henrissat B."/>
            <person name="Nehls U."/>
            <person name="Egli S."/>
            <person name="Spatafora J.W."/>
            <person name="Grigoriev I.V."/>
            <person name="Martin F.M."/>
        </authorList>
    </citation>
    <scope>NUCLEOTIDE SEQUENCE [LARGE SCALE GENOMIC DNA]</scope>
    <source>
        <strain evidence="3 4">CBS 459.81</strain>
    </source>
</reference>
<sequence length="447" mass="51954">MTPPISSLPTELFLNVARFLRHEDLVQLMTVSKRIHQIIEPLLWTKLELHRPDYHEDHGYSQSGSAVGPQDRPYMQQPPSNYPEDEFRFDEYYVETARRWLKNFEHYVEGSSQRLERLAAQVRWLCITVDPYKNDGPERDCWNALTKFINLEYLEVHAKWNEWNAVKPFDTTARPLTKLRTVKMRGYVPQEFLQYICQQPELITDLELAILDAPIGSILYHARRNPPNESETPEGYEGMTDAEAEALDDIEDFSQEEIAPRPLPWMRETLAARFTYLTRLWLCKPAEPFKHNLLSILETYYSERSDQKALEEWVSLLRAARDTLVYLTLENRLAVRELESSCSGSDDYMEYYCHGPSYERFVGTVLPVILEDRPWPALKQLQLYGIEVHGPATPKPKRAPDVNVKGQLKARFPGVSIECYLGRRILFDPRRGTVCNGGDVLGWRGDV</sequence>
<proteinExistence type="predicted"/>
<dbReference type="Gene3D" id="1.20.1280.50">
    <property type="match status" value="1"/>
</dbReference>
<feature type="region of interest" description="Disordered" evidence="1">
    <location>
        <begin position="58"/>
        <end position="80"/>
    </location>
</feature>
<dbReference type="Pfam" id="PF12937">
    <property type="entry name" value="F-box-like"/>
    <property type="match status" value="1"/>
</dbReference>
<evidence type="ECO:0000313" key="4">
    <source>
        <dbReference type="Proteomes" id="UP000250266"/>
    </source>
</evidence>
<feature type="domain" description="F-box" evidence="2">
    <location>
        <begin position="2"/>
        <end position="47"/>
    </location>
</feature>
<dbReference type="InterPro" id="IPR001810">
    <property type="entry name" value="F-box_dom"/>
</dbReference>
<dbReference type="PROSITE" id="PS50181">
    <property type="entry name" value="FBOX"/>
    <property type="match status" value="1"/>
</dbReference>
<evidence type="ECO:0000259" key="2">
    <source>
        <dbReference type="PROSITE" id="PS50181"/>
    </source>
</evidence>
<name>A0A8E2E6G3_9PEZI</name>
<protein>
    <recommendedName>
        <fullName evidence="2">F-box domain-containing protein</fullName>
    </recommendedName>
</protein>
<accession>A0A8E2E6G3</accession>
<gene>
    <name evidence="3" type="ORF">K432DRAFT_444839</name>
</gene>
<evidence type="ECO:0000256" key="1">
    <source>
        <dbReference type="SAM" id="MobiDB-lite"/>
    </source>
</evidence>
<dbReference type="SUPFAM" id="SSF81383">
    <property type="entry name" value="F-box domain"/>
    <property type="match status" value="1"/>
</dbReference>
<organism evidence="3 4">
    <name type="scientific">Lepidopterella palustris CBS 459.81</name>
    <dbReference type="NCBI Taxonomy" id="1314670"/>
    <lineage>
        <taxon>Eukaryota</taxon>
        <taxon>Fungi</taxon>
        <taxon>Dikarya</taxon>
        <taxon>Ascomycota</taxon>
        <taxon>Pezizomycotina</taxon>
        <taxon>Dothideomycetes</taxon>
        <taxon>Pleosporomycetidae</taxon>
        <taxon>Mytilinidiales</taxon>
        <taxon>Argynnaceae</taxon>
        <taxon>Lepidopterella</taxon>
    </lineage>
</organism>
<evidence type="ECO:0000313" key="3">
    <source>
        <dbReference type="EMBL" id="OCK78135.1"/>
    </source>
</evidence>
<dbReference type="Proteomes" id="UP000250266">
    <property type="component" value="Unassembled WGS sequence"/>
</dbReference>
<dbReference type="CDD" id="cd09917">
    <property type="entry name" value="F-box_SF"/>
    <property type="match status" value="1"/>
</dbReference>